<feature type="region of interest" description="Disordered" evidence="1">
    <location>
        <begin position="376"/>
        <end position="396"/>
    </location>
</feature>
<evidence type="ECO:0000313" key="2">
    <source>
        <dbReference type="EMBL" id="CAD9599806.1"/>
    </source>
</evidence>
<protein>
    <submittedName>
        <fullName evidence="2">Uncharacterized protein</fullName>
    </submittedName>
</protein>
<dbReference type="PANTHER" id="PTHR45752">
    <property type="entry name" value="LEUCINE-RICH REPEAT-CONTAINING"/>
    <property type="match status" value="1"/>
</dbReference>
<dbReference type="InterPro" id="IPR001611">
    <property type="entry name" value="Leu-rich_rpt"/>
</dbReference>
<accession>A0A7S2L9F4</accession>
<dbReference type="PROSITE" id="PS51450">
    <property type="entry name" value="LRR"/>
    <property type="match status" value="1"/>
</dbReference>
<name>A0A7S2L9F4_9STRA</name>
<reference evidence="2" key="1">
    <citation type="submission" date="2021-01" db="EMBL/GenBank/DDBJ databases">
        <authorList>
            <person name="Corre E."/>
            <person name="Pelletier E."/>
            <person name="Niang G."/>
            <person name="Scheremetjew M."/>
            <person name="Finn R."/>
            <person name="Kale V."/>
            <person name="Holt S."/>
            <person name="Cochrane G."/>
            <person name="Meng A."/>
            <person name="Brown T."/>
            <person name="Cohen L."/>
        </authorList>
    </citation>
    <scope>NUCLEOTIDE SEQUENCE</scope>
    <source>
        <strain evidence="2">SM1012Den-03</strain>
    </source>
</reference>
<dbReference type="AlphaFoldDB" id="A0A7S2L9F4"/>
<sequence>MTAGARQGRYRDEFLSSNQLADTDPSLANIADFIAQRETIERVKYRPHLSERAPNVEIDDVLKAADKLAEEEVGDHQNNNPDAVSLRHLNLKEFSLDLLCKHHNSSPSISLTSLYTRITMLDVSNNELSQLPGLSSLCNLEKLCLRRNWFNSLPTDIGMLSELRVIDASRNFLKPNEDSLHFQELNKLEHLEVLDVSLNQKCRTAEHRELIQKNIAPSTGRGGKEVEVLVTIWQEMTSAGKNNTIGESAAVRNPALLRSQLEPWGTVNLRRRLVRDFGQEPTHPKLVDRAGVMNQLLQCYKDEGLLHCADDDVDLNNGVGQRQTVVVDGVPVRKELLDEILTELQDWRGNNKRGGSSNNRERPSIKAESYMILCAPPPATSPDSKEVSRRERRRNKKMEGNRKLWDLALQAMKEIDPEFAARCSEIAVTYRFIGSPHIDRQNSSHFYGLSLGNFAEGTGCVAVEMSPRVVAEVNTKNRLGKVDGRYPHWVSNYNIEDEERFSLIYYDTLSSYQTPGPAIFSIPHDKEGNKEDMKRKRK</sequence>
<dbReference type="Gene3D" id="3.80.10.10">
    <property type="entry name" value="Ribonuclease Inhibitor"/>
    <property type="match status" value="1"/>
</dbReference>
<dbReference type="EMBL" id="HBGZ01013878">
    <property type="protein sequence ID" value="CAD9599806.1"/>
    <property type="molecule type" value="Transcribed_RNA"/>
</dbReference>
<organism evidence="2">
    <name type="scientific">Skeletonema marinoi</name>
    <dbReference type="NCBI Taxonomy" id="267567"/>
    <lineage>
        <taxon>Eukaryota</taxon>
        <taxon>Sar</taxon>
        <taxon>Stramenopiles</taxon>
        <taxon>Ochrophyta</taxon>
        <taxon>Bacillariophyta</taxon>
        <taxon>Coscinodiscophyceae</taxon>
        <taxon>Thalassiosirophycidae</taxon>
        <taxon>Thalassiosirales</taxon>
        <taxon>Skeletonemataceae</taxon>
        <taxon>Skeletonema</taxon>
        <taxon>Skeletonema marinoi-dohrnii complex</taxon>
    </lineage>
</organism>
<dbReference type="PANTHER" id="PTHR45752:SF195">
    <property type="entry name" value="LEUCINE-RICH REPEAT (LRR) FAMILY PROTEIN-RELATED"/>
    <property type="match status" value="1"/>
</dbReference>
<proteinExistence type="predicted"/>
<evidence type="ECO:0000256" key="1">
    <source>
        <dbReference type="SAM" id="MobiDB-lite"/>
    </source>
</evidence>
<dbReference type="InterPro" id="IPR050715">
    <property type="entry name" value="LRR-SigEffector_domain"/>
</dbReference>
<dbReference type="InterPro" id="IPR032675">
    <property type="entry name" value="LRR_dom_sf"/>
</dbReference>
<gene>
    <name evidence="2" type="ORF">SMAR0320_LOCUS9913</name>
</gene>
<dbReference type="SUPFAM" id="SSF52075">
    <property type="entry name" value="Outer arm dynein light chain 1"/>
    <property type="match status" value="1"/>
</dbReference>